<dbReference type="Proteomes" id="UP000070080">
    <property type="component" value="Unassembled WGS sequence"/>
</dbReference>
<evidence type="ECO:0000313" key="3">
    <source>
        <dbReference type="EMBL" id="KXB39130.1"/>
    </source>
</evidence>
<evidence type="ECO:0000256" key="1">
    <source>
        <dbReference type="ARBA" id="ARBA00005721"/>
    </source>
</evidence>
<dbReference type="EMBL" id="LSCV01000042">
    <property type="protein sequence ID" value="KXB39130.1"/>
    <property type="molecule type" value="Genomic_DNA"/>
</dbReference>
<protein>
    <recommendedName>
        <fullName evidence="5">Alkaline shock response membrane anchor protein AmaP</fullName>
    </recommendedName>
</protein>
<proteinExistence type="inferred from homology"/>
<keyword evidence="2" id="KW-0472">Membrane</keyword>
<accession>A0A133Y7H5</accession>
<dbReference type="InterPro" id="IPR005531">
    <property type="entry name" value="Asp23"/>
</dbReference>
<gene>
    <name evidence="3" type="ORF">HMPREF1872_01156</name>
</gene>
<comment type="caution">
    <text evidence="3">The sequence shown here is derived from an EMBL/GenBank/DDBJ whole genome shotgun (WGS) entry which is preliminary data.</text>
</comment>
<dbReference type="PROSITE" id="PS51257">
    <property type="entry name" value="PROKAR_LIPOPROTEIN"/>
    <property type="match status" value="1"/>
</dbReference>
<keyword evidence="4" id="KW-1185">Reference proteome</keyword>
<sequence length="185" mass="20491">MQKSKQIILMVFAIIVSLLSCFSLLTLYTGFSFLQNLLQTRIYGQIVTVKIAFSLLLLFVIVVAAYIFLYARENGRMSKQLVQATELGKINIDMMAIEAIALNACKSAQAGIKAAKAKAACDKDRNLTLTLDCTVFAEVDIPTYMSKIQERVKKDVERYTGLSVKTVLVKVNKVEIAGTKLDGRP</sequence>
<dbReference type="OrthoDB" id="1848470at2"/>
<keyword evidence="2" id="KW-1133">Transmembrane helix</keyword>
<comment type="similarity">
    <text evidence="1">Belongs to the asp23 family.</text>
</comment>
<dbReference type="NCBIfam" id="NF033218">
    <property type="entry name" value="anchor_AmaP"/>
    <property type="match status" value="1"/>
</dbReference>
<dbReference type="AlphaFoldDB" id="A0A133Y7H5"/>
<dbReference type="STRING" id="1497955.HMPREF1872_01156"/>
<evidence type="ECO:0000313" key="4">
    <source>
        <dbReference type="Proteomes" id="UP000070080"/>
    </source>
</evidence>
<dbReference type="Pfam" id="PF03780">
    <property type="entry name" value="Asp23"/>
    <property type="match status" value="1"/>
</dbReference>
<evidence type="ECO:0008006" key="5">
    <source>
        <dbReference type="Google" id="ProtNLM"/>
    </source>
</evidence>
<keyword evidence="2" id="KW-0812">Transmembrane</keyword>
<reference evidence="4" key="1">
    <citation type="submission" date="2016-01" db="EMBL/GenBank/DDBJ databases">
        <authorList>
            <person name="Mitreva M."/>
            <person name="Pepin K.H."/>
            <person name="Mihindukulasuriya K.A."/>
            <person name="Fulton R."/>
            <person name="Fronick C."/>
            <person name="O'Laughlin M."/>
            <person name="Miner T."/>
            <person name="Herter B."/>
            <person name="Rosa B.A."/>
            <person name="Cordes M."/>
            <person name="Tomlinson C."/>
            <person name="Wollam A."/>
            <person name="Palsikar V.B."/>
            <person name="Mardis E.R."/>
            <person name="Wilson R.K."/>
        </authorList>
    </citation>
    <scope>NUCLEOTIDE SEQUENCE [LARGE SCALE GENOMIC DNA]</scope>
    <source>
        <strain evidence="4">KA00274</strain>
    </source>
</reference>
<feature type="transmembrane region" description="Helical" evidence="2">
    <location>
        <begin position="51"/>
        <end position="71"/>
    </location>
</feature>
<name>A0A133Y7H5_9FIRM</name>
<feature type="transmembrane region" description="Helical" evidence="2">
    <location>
        <begin position="7"/>
        <end position="31"/>
    </location>
</feature>
<dbReference type="RefSeq" id="WP_066714676.1">
    <property type="nucleotide sequence ID" value="NZ_JARFNM010000001.1"/>
</dbReference>
<organism evidence="3 4">
    <name type="scientific">Amygdalobacter nucleatus</name>
    <dbReference type="NCBI Taxonomy" id="3029274"/>
    <lineage>
        <taxon>Bacteria</taxon>
        <taxon>Bacillati</taxon>
        <taxon>Bacillota</taxon>
        <taxon>Clostridia</taxon>
        <taxon>Eubacteriales</taxon>
        <taxon>Oscillospiraceae</taxon>
        <taxon>Amygdalobacter</taxon>
    </lineage>
</organism>
<evidence type="ECO:0000256" key="2">
    <source>
        <dbReference type="SAM" id="Phobius"/>
    </source>
</evidence>